<reference evidence="2 3" key="1">
    <citation type="journal article" date="2023" name="Hortic Res">
        <title>Pangenome of water caltrop reveals structural variations and asymmetric subgenome divergence after allopolyploidization.</title>
        <authorList>
            <person name="Zhang X."/>
            <person name="Chen Y."/>
            <person name="Wang L."/>
            <person name="Yuan Y."/>
            <person name="Fang M."/>
            <person name="Shi L."/>
            <person name="Lu R."/>
            <person name="Comes H.P."/>
            <person name="Ma Y."/>
            <person name="Chen Y."/>
            <person name="Huang G."/>
            <person name="Zhou Y."/>
            <person name="Zheng Z."/>
            <person name="Qiu Y."/>
        </authorList>
    </citation>
    <scope>NUCLEOTIDE SEQUENCE [LARGE SCALE GENOMIC DNA]</scope>
    <source>
        <strain evidence="2">F231</strain>
    </source>
</reference>
<dbReference type="AlphaFoldDB" id="A0AAN7RES6"/>
<protein>
    <submittedName>
        <fullName evidence="2">Uncharacterized protein</fullName>
    </submittedName>
</protein>
<feature type="compositionally biased region" description="Polar residues" evidence="1">
    <location>
        <begin position="34"/>
        <end position="50"/>
    </location>
</feature>
<feature type="region of interest" description="Disordered" evidence="1">
    <location>
        <begin position="1"/>
        <end position="50"/>
    </location>
</feature>
<sequence>MVPKHQPDEDLRSQPSHNAGPQRLEHPAHPPPNSNLKALSTVGNEVASTS</sequence>
<feature type="compositionally biased region" description="Basic and acidic residues" evidence="1">
    <location>
        <begin position="1"/>
        <end position="12"/>
    </location>
</feature>
<gene>
    <name evidence="2" type="ORF">SAY86_028857</name>
</gene>
<evidence type="ECO:0000313" key="2">
    <source>
        <dbReference type="EMBL" id="KAK4796531.1"/>
    </source>
</evidence>
<name>A0AAN7RES6_TRANT</name>
<evidence type="ECO:0000313" key="3">
    <source>
        <dbReference type="Proteomes" id="UP001346149"/>
    </source>
</evidence>
<accession>A0AAN7RES6</accession>
<organism evidence="2 3">
    <name type="scientific">Trapa natans</name>
    <name type="common">Water chestnut</name>
    <dbReference type="NCBI Taxonomy" id="22666"/>
    <lineage>
        <taxon>Eukaryota</taxon>
        <taxon>Viridiplantae</taxon>
        <taxon>Streptophyta</taxon>
        <taxon>Embryophyta</taxon>
        <taxon>Tracheophyta</taxon>
        <taxon>Spermatophyta</taxon>
        <taxon>Magnoliopsida</taxon>
        <taxon>eudicotyledons</taxon>
        <taxon>Gunneridae</taxon>
        <taxon>Pentapetalae</taxon>
        <taxon>rosids</taxon>
        <taxon>malvids</taxon>
        <taxon>Myrtales</taxon>
        <taxon>Lythraceae</taxon>
        <taxon>Trapa</taxon>
    </lineage>
</organism>
<proteinExistence type="predicted"/>
<comment type="caution">
    <text evidence="2">The sequence shown here is derived from an EMBL/GenBank/DDBJ whole genome shotgun (WGS) entry which is preliminary data.</text>
</comment>
<keyword evidence="3" id="KW-1185">Reference proteome</keyword>
<dbReference type="Proteomes" id="UP001346149">
    <property type="component" value="Unassembled WGS sequence"/>
</dbReference>
<dbReference type="EMBL" id="JAXQNO010000006">
    <property type="protein sequence ID" value="KAK4796531.1"/>
    <property type="molecule type" value="Genomic_DNA"/>
</dbReference>
<evidence type="ECO:0000256" key="1">
    <source>
        <dbReference type="SAM" id="MobiDB-lite"/>
    </source>
</evidence>